<dbReference type="InterPro" id="IPR013216">
    <property type="entry name" value="Methyltransf_11"/>
</dbReference>
<dbReference type="InterPro" id="IPR029063">
    <property type="entry name" value="SAM-dependent_MTases_sf"/>
</dbReference>
<dbReference type="CDD" id="cd02440">
    <property type="entry name" value="AdoMet_MTases"/>
    <property type="match status" value="1"/>
</dbReference>
<evidence type="ECO:0000259" key="1">
    <source>
        <dbReference type="Pfam" id="PF08241"/>
    </source>
</evidence>
<dbReference type="OrthoDB" id="9802097at2"/>
<dbReference type="Pfam" id="PF08241">
    <property type="entry name" value="Methyltransf_11"/>
    <property type="match status" value="1"/>
</dbReference>
<dbReference type="SUPFAM" id="SSF53335">
    <property type="entry name" value="S-adenosyl-L-methionine-dependent methyltransferases"/>
    <property type="match status" value="1"/>
</dbReference>
<gene>
    <name evidence="2" type="ORF">BLTE_25640</name>
</gene>
<dbReference type="AlphaFoldDB" id="A0A348G2U6"/>
<dbReference type="GO" id="GO:0008757">
    <property type="term" value="F:S-adenosylmethionine-dependent methyltransferase activity"/>
    <property type="evidence" value="ECO:0007669"/>
    <property type="project" value="InterPro"/>
</dbReference>
<keyword evidence="3" id="KW-1185">Reference proteome</keyword>
<evidence type="ECO:0000313" key="2">
    <source>
        <dbReference type="EMBL" id="BBF93879.1"/>
    </source>
</evidence>
<keyword evidence="2" id="KW-0489">Methyltransferase</keyword>
<dbReference type="Proteomes" id="UP000266934">
    <property type="component" value="Chromosome"/>
</dbReference>
<organism evidence="2 3">
    <name type="scientific">Blastochloris tepida</name>
    <dbReference type="NCBI Taxonomy" id="2233851"/>
    <lineage>
        <taxon>Bacteria</taxon>
        <taxon>Pseudomonadati</taxon>
        <taxon>Pseudomonadota</taxon>
        <taxon>Alphaproteobacteria</taxon>
        <taxon>Hyphomicrobiales</taxon>
        <taxon>Blastochloridaceae</taxon>
        <taxon>Blastochloris</taxon>
    </lineage>
</organism>
<accession>A0A348G2U6</accession>
<dbReference type="Gene3D" id="3.40.50.150">
    <property type="entry name" value="Vaccinia Virus protein VP39"/>
    <property type="match status" value="1"/>
</dbReference>
<protein>
    <submittedName>
        <fullName evidence="2">SAM-dependent methyltransferase</fullName>
    </submittedName>
</protein>
<dbReference type="EMBL" id="AP018907">
    <property type="protein sequence ID" value="BBF93879.1"/>
    <property type="molecule type" value="Genomic_DNA"/>
</dbReference>
<dbReference type="KEGG" id="blag:BLTE_25640"/>
<feature type="domain" description="Methyltransferase type 11" evidence="1">
    <location>
        <begin position="64"/>
        <end position="141"/>
    </location>
</feature>
<sequence>MTDFTHRIHSEKGVDGFTALDGTVKFYGFVHAILLKTGARQVLDFGAGRGAALVDDRSVYRRHLRDLRVGGAQVTACDVDEIVTTHPASDRQVVIKPGERLPFDDGSFDVIVSDMTFEHIEDAPFVAGELIRILRPGGYVCARTPNRFGYVRMVSSLVPNRHHAGALRSVQPDRKALDVFPTVYRMNSIGQIRNLFPGCTVFHFNDSAEPSYYFGNAFLYRSFMILHRLLPGALATATNFFIMKPGEGVAEQDCTSAS</sequence>
<evidence type="ECO:0000313" key="3">
    <source>
        <dbReference type="Proteomes" id="UP000266934"/>
    </source>
</evidence>
<name>A0A348G2U6_9HYPH</name>
<keyword evidence="2" id="KW-0808">Transferase</keyword>
<dbReference type="RefSeq" id="WP_126401054.1">
    <property type="nucleotide sequence ID" value="NZ_AP018907.1"/>
</dbReference>
<proteinExistence type="predicted"/>
<reference evidence="2 3" key="1">
    <citation type="submission" date="2018-08" db="EMBL/GenBank/DDBJ databases">
        <title>Complete genome sequencing of Blastochloris tepida GI.</title>
        <authorList>
            <person name="Tsukatani Y."/>
            <person name="Mori H."/>
        </authorList>
    </citation>
    <scope>NUCLEOTIDE SEQUENCE [LARGE SCALE GENOMIC DNA]</scope>
    <source>
        <strain evidence="2 3">GI</strain>
    </source>
</reference>
<dbReference type="GO" id="GO:0032259">
    <property type="term" value="P:methylation"/>
    <property type="evidence" value="ECO:0007669"/>
    <property type="project" value="UniProtKB-KW"/>
</dbReference>